<protein>
    <recommendedName>
        <fullName evidence="3">Lipoprotein</fullName>
    </recommendedName>
</protein>
<gene>
    <name evidence="1" type="ORF">R0G64_20735</name>
</gene>
<comment type="caution">
    <text evidence="1">The sequence shown here is derived from an EMBL/GenBank/DDBJ whole genome shotgun (WGS) entry which is preliminary data.</text>
</comment>
<dbReference type="PROSITE" id="PS51257">
    <property type="entry name" value="PROKAR_LIPOPROTEIN"/>
    <property type="match status" value="1"/>
</dbReference>
<keyword evidence="2" id="KW-1185">Reference proteome</keyword>
<dbReference type="RefSeq" id="WP_279816828.1">
    <property type="nucleotide sequence ID" value="NZ_JAOBYY010000087.1"/>
</dbReference>
<sequence>MKGHGLIGITVLLLSACAYHSGPDTTFRFEGALPKDFGLWAQAVYVLPEGCEARRRELIRDFEAPFGDQASTYRFDIPVQYSLGGCQTRLVEIEVHIRGRYGPLKWQKTYDDGSLRVVEPLPAGAPDFDAAGLLHKQAHCGWWFQLSSAASRRGEISKLLNCQVAEALIPASGLVGKTVRLDVALDREEEPSHDDTWVRFPEGWKPCLPKPGWPDCQKPPVFQTFKMNGRICTVYPSCTE</sequence>
<evidence type="ECO:0008006" key="3">
    <source>
        <dbReference type="Google" id="ProtNLM"/>
    </source>
</evidence>
<evidence type="ECO:0000313" key="2">
    <source>
        <dbReference type="Proteomes" id="UP001273935"/>
    </source>
</evidence>
<dbReference type="EMBL" id="JAWJUL010000090">
    <property type="protein sequence ID" value="MDV3441847.1"/>
    <property type="molecule type" value="Genomic_DNA"/>
</dbReference>
<name>A0ABU3XVA6_9GAMM</name>
<organism evidence="1 2">
    <name type="scientific">Metapseudomonas otitidis</name>
    <dbReference type="NCBI Taxonomy" id="319939"/>
    <lineage>
        <taxon>Bacteria</taxon>
        <taxon>Pseudomonadati</taxon>
        <taxon>Pseudomonadota</taxon>
        <taxon>Gammaproteobacteria</taxon>
        <taxon>Pseudomonadales</taxon>
        <taxon>Pseudomonadaceae</taxon>
        <taxon>Metapseudomonas</taxon>
    </lineage>
</organism>
<dbReference type="Proteomes" id="UP001273935">
    <property type="component" value="Unassembled WGS sequence"/>
</dbReference>
<accession>A0ABU3XVA6</accession>
<reference evidence="1 2" key="1">
    <citation type="submission" date="2023-10" db="EMBL/GenBank/DDBJ databases">
        <title>Pseudomonas otitidis isolated from a paediatric patient with cystic fibrosis in Chile.</title>
        <authorList>
            <person name="Amsteins-Romero L."/>
            <person name="Opazo-Capurro A."/>
            <person name="Matus-Kohler M."/>
            <person name="Gonzalez-Rocha G."/>
        </authorList>
    </citation>
    <scope>NUCLEOTIDE SEQUENCE [LARGE SCALE GENOMIC DNA]</scope>
    <source>
        <strain evidence="1 2">P-714</strain>
    </source>
</reference>
<evidence type="ECO:0000313" key="1">
    <source>
        <dbReference type="EMBL" id="MDV3441847.1"/>
    </source>
</evidence>
<proteinExistence type="predicted"/>